<feature type="region of interest" description="Disordered" evidence="1">
    <location>
        <begin position="1"/>
        <end position="21"/>
    </location>
</feature>
<dbReference type="CTD" id="68917780"/>
<evidence type="ECO:0000313" key="3">
    <source>
        <dbReference type="Proteomes" id="UP000008549"/>
    </source>
</evidence>
<dbReference type="GeneID" id="68917780"/>
<reference evidence="2 3" key="2">
    <citation type="journal article" date="2011" name="PLoS Genet.">
        <title>Caenorhabditis briggsae recombinant inbred line genotypes reveal inter-strain incompatibility and the evolution of recombination.</title>
        <authorList>
            <person name="Ross J.A."/>
            <person name="Koboldt D.C."/>
            <person name="Staisch J.E."/>
            <person name="Chamberlin H.M."/>
            <person name="Gupta B.P."/>
            <person name="Miller R.D."/>
            <person name="Baird S.E."/>
            <person name="Haag E.S."/>
        </authorList>
    </citation>
    <scope>NUCLEOTIDE SEQUENCE [LARGE SCALE GENOMIC DNA]</scope>
    <source>
        <strain evidence="2 3">AF16</strain>
    </source>
</reference>
<organism evidence="2 3">
    <name type="scientific">Caenorhabditis briggsae</name>
    <dbReference type="NCBI Taxonomy" id="6238"/>
    <lineage>
        <taxon>Eukaryota</taxon>
        <taxon>Metazoa</taxon>
        <taxon>Ecdysozoa</taxon>
        <taxon>Nematoda</taxon>
        <taxon>Chromadorea</taxon>
        <taxon>Rhabditida</taxon>
        <taxon>Rhabditina</taxon>
        <taxon>Rhabditomorpha</taxon>
        <taxon>Rhabditoidea</taxon>
        <taxon>Rhabditidae</taxon>
        <taxon>Peloderinae</taxon>
        <taxon>Caenorhabditis</taxon>
    </lineage>
</organism>
<dbReference type="EMBL" id="HE600986">
    <property type="protein sequence ID" value="CAR98902.1"/>
    <property type="molecule type" value="Genomic_DNA"/>
</dbReference>
<evidence type="ECO:0000313" key="2">
    <source>
        <dbReference type="EMBL" id="CAR98902.1"/>
    </source>
</evidence>
<dbReference type="InParanoid" id="B6IG72"/>
<dbReference type="AlphaFoldDB" id="B6IG72"/>
<gene>
    <name evidence="2" type="ORF">CBG26299</name>
    <name evidence="2" type="ORF">CBG_26299</name>
</gene>
<keyword evidence="3" id="KW-1185">Reference proteome</keyword>
<dbReference type="HOGENOM" id="CLU_3191799_0_0_1"/>
<dbReference type="Proteomes" id="UP000008549">
    <property type="component" value="Unassembled WGS sequence"/>
</dbReference>
<dbReference type="KEGG" id="cbr:CBG_26299"/>
<evidence type="ECO:0000256" key="1">
    <source>
        <dbReference type="SAM" id="MobiDB-lite"/>
    </source>
</evidence>
<name>B6IG72_CAEBR</name>
<protein>
    <submittedName>
        <fullName evidence="2">Protein CBG26299</fullName>
    </submittedName>
</protein>
<reference evidence="2 3" key="1">
    <citation type="journal article" date="2003" name="PLoS Biol.">
        <title>The genome sequence of Caenorhabditis briggsae: a platform for comparative genomics.</title>
        <authorList>
            <person name="Stein L.D."/>
            <person name="Bao Z."/>
            <person name="Blasiar D."/>
            <person name="Blumenthal T."/>
            <person name="Brent M.R."/>
            <person name="Chen N."/>
            <person name="Chinwalla A."/>
            <person name="Clarke L."/>
            <person name="Clee C."/>
            <person name="Coghlan A."/>
            <person name="Coulson A."/>
            <person name="D'Eustachio P."/>
            <person name="Fitch D.H."/>
            <person name="Fulton L.A."/>
            <person name="Fulton R.E."/>
            <person name="Griffiths-Jones S."/>
            <person name="Harris T.W."/>
            <person name="Hillier L.W."/>
            <person name="Kamath R."/>
            <person name="Kuwabara P.E."/>
            <person name="Mardis E.R."/>
            <person name="Marra M.A."/>
            <person name="Miner T.L."/>
            <person name="Minx P."/>
            <person name="Mullikin J.C."/>
            <person name="Plumb R.W."/>
            <person name="Rogers J."/>
            <person name="Schein J.E."/>
            <person name="Sohrmann M."/>
            <person name="Spieth J."/>
            <person name="Stajich J.E."/>
            <person name="Wei C."/>
            <person name="Willey D."/>
            <person name="Wilson R.K."/>
            <person name="Durbin R."/>
            <person name="Waterston R.H."/>
        </authorList>
    </citation>
    <scope>NUCLEOTIDE SEQUENCE [LARGE SCALE GENOMIC DNA]</scope>
    <source>
        <strain evidence="2 3">AF16</strain>
    </source>
</reference>
<sequence>MSTTTRPSLPSQTSLPAHSETLTPPIFAGRFYTLFLFSSSCVSLTL</sequence>
<dbReference type="RefSeq" id="XP_045098469.1">
    <property type="nucleotide sequence ID" value="XM_045235677.1"/>
</dbReference>
<proteinExistence type="predicted"/>
<accession>B6IG72</accession>